<reference evidence="9 10" key="1">
    <citation type="submission" date="2019-07" db="EMBL/GenBank/DDBJ databases">
        <title>Genome sequencing of lignin-degrading bacterial isolates.</title>
        <authorList>
            <person name="Gladden J."/>
        </authorList>
    </citation>
    <scope>NUCLEOTIDE SEQUENCE [LARGE SCALE GENOMIC DNA]</scope>
    <source>
        <strain evidence="9 10">J11</strain>
    </source>
</reference>
<evidence type="ECO:0000256" key="6">
    <source>
        <dbReference type="ARBA" id="ARBA00023136"/>
    </source>
</evidence>
<dbReference type="CDD" id="cd06261">
    <property type="entry name" value="TM_PBP2"/>
    <property type="match status" value="1"/>
</dbReference>
<feature type="transmembrane region" description="Helical" evidence="7">
    <location>
        <begin position="135"/>
        <end position="153"/>
    </location>
</feature>
<evidence type="ECO:0000256" key="1">
    <source>
        <dbReference type="ARBA" id="ARBA00004651"/>
    </source>
</evidence>
<comment type="caution">
    <text evidence="9">The sequence shown here is derived from an EMBL/GenBank/DDBJ whole genome shotgun (WGS) entry which is preliminary data.</text>
</comment>
<feature type="transmembrane region" description="Helical" evidence="7">
    <location>
        <begin position="73"/>
        <end position="97"/>
    </location>
</feature>
<keyword evidence="2 7" id="KW-0813">Transport</keyword>
<dbReference type="InterPro" id="IPR035906">
    <property type="entry name" value="MetI-like_sf"/>
</dbReference>
<keyword evidence="6 7" id="KW-0472">Membrane</keyword>
<dbReference type="InterPro" id="IPR050366">
    <property type="entry name" value="BP-dependent_transpt_permease"/>
</dbReference>
<evidence type="ECO:0000256" key="3">
    <source>
        <dbReference type="ARBA" id="ARBA00022475"/>
    </source>
</evidence>
<name>A0A562BQT8_9BURK</name>
<comment type="subcellular location">
    <subcellularLocation>
        <location evidence="1 7">Cell membrane</location>
        <topology evidence="1 7">Multi-pass membrane protein</topology>
    </subcellularLocation>
</comment>
<evidence type="ECO:0000313" key="10">
    <source>
        <dbReference type="Proteomes" id="UP000318141"/>
    </source>
</evidence>
<sequence length="268" mass="27724">MMVRGSATRARVIAIVLLMALLALAVAGPVLSPRAPFEQNLYAILQPPSLAEPLGTDHLGRSLFARVAAATRLSLGLAILCVLSAAVPGTLLGLLAAWRGGWAERLLSALADVVLALPGLLLVLLLAALAPGAMWPLYLGLSLVLWVEYFRVVRARAAVVLAGPQVEAARLLGFGAGYIAWRHLLPELAPVLRTLTSFGVGAAVLALAAMGFVGMGAQPPAAELGLMMTELLPYAAEAPWAIGAPVAVLACAMLALVLLGERVNGEAQ</sequence>
<dbReference type="GO" id="GO:0071916">
    <property type="term" value="F:dipeptide transmembrane transporter activity"/>
    <property type="evidence" value="ECO:0007669"/>
    <property type="project" value="TreeGrafter"/>
</dbReference>
<dbReference type="Pfam" id="PF00528">
    <property type="entry name" value="BPD_transp_1"/>
    <property type="match status" value="1"/>
</dbReference>
<feature type="transmembrane region" description="Helical" evidence="7">
    <location>
        <begin position="109"/>
        <end position="129"/>
    </location>
</feature>
<dbReference type="AlphaFoldDB" id="A0A562BQT8"/>
<feature type="transmembrane region" description="Helical" evidence="7">
    <location>
        <begin position="198"/>
        <end position="218"/>
    </location>
</feature>
<comment type="similarity">
    <text evidence="7">Belongs to the binding-protein-dependent transport system permease family.</text>
</comment>
<evidence type="ECO:0000256" key="7">
    <source>
        <dbReference type="RuleBase" id="RU363032"/>
    </source>
</evidence>
<accession>A0A562BQT8</accession>
<keyword evidence="10" id="KW-1185">Reference proteome</keyword>
<dbReference type="EMBL" id="VLJN01000008">
    <property type="protein sequence ID" value="TWG87541.1"/>
    <property type="molecule type" value="Genomic_DNA"/>
</dbReference>
<evidence type="ECO:0000259" key="8">
    <source>
        <dbReference type="PROSITE" id="PS50928"/>
    </source>
</evidence>
<feature type="transmembrane region" description="Helical" evidence="7">
    <location>
        <begin position="238"/>
        <end position="259"/>
    </location>
</feature>
<dbReference type="Proteomes" id="UP000318141">
    <property type="component" value="Unassembled WGS sequence"/>
</dbReference>
<dbReference type="Gene3D" id="1.10.3720.10">
    <property type="entry name" value="MetI-like"/>
    <property type="match status" value="1"/>
</dbReference>
<gene>
    <name evidence="9" type="ORF">L602_001600000220</name>
</gene>
<dbReference type="PROSITE" id="PS50928">
    <property type="entry name" value="ABC_TM1"/>
    <property type="match status" value="1"/>
</dbReference>
<keyword evidence="3" id="KW-1003">Cell membrane</keyword>
<organism evidence="9 10">
    <name type="scientific">Cupriavidus gilardii J11</name>
    <dbReference type="NCBI Taxonomy" id="936133"/>
    <lineage>
        <taxon>Bacteria</taxon>
        <taxon>Pseudomonadati</taxon>
        <taxon>Pseudomonadota</taxon>
        <taxon>Betaproteobacteria</taxon>
        <taxon>Burkholderiales</taxon>
        <taxon>Burkholderiaceae</taxon>
        <taxon>Cupriavidus</taxon>
    </lineage>
</organism>
<dbReference type="PANTHER" id="PTHR43386:SF1">
    <property type="entry name" value="D,D-DIPEPTIDE TRANSPORT SYSTEM PERMEASE PROTEIN DDPC-RELATED"/>
    <property type="match status" value="1"/>
</dbReference>
<proteinExistence type="inferred from homology"/>
<dbReference type="GO" id="GO:0005886">
    <property type="term" value="C:plasma membrane"/>
    <property type="evidence" value="ECO:0007669"/>
    <property type="project" value="UniProtKB-SubCell"/>
</dbReference>
<evidence type="ECO:0000256" key="2">
    <source>
        <dbReference type="ARBA" id="ARBA00022448"/>
    </source>
</evidence>
<feature type="domain" description="ABC transmembrane type-1" evidence="8">
    <location>
        <begin position="71"/>
        <end position="260"/>
    </location>
</feature>
<dbReference type="InterPro" id="IPR000515">
    <property type="entry name" value="MetI-like"/>
</dbReference>
<keyword evidence="4 7" id="KW-0812">Transmembrane</keyword>
<evidence type="ECO:0000256" key="5">
    <source>
        <dbReference type="ARBA" id="ARBA00022989"/>
    </source>
</evidence>
<keyword evidence="5 7" id="KW-1133">Transmembrane helix</keyword>
<dbReference type="OrthoDB" id="9783218at2"/>
<evidence type="ECO:0000256" key="4">
    <source>
        <dbReference type="ARBA" id="ARBA00022692"/>
    </source>
</evidence>
<protein>
    <submittedName>
        <fullName evidence="9">Peptide/nickel transport system permease protein</fullName>
    </submittedName>
</protein>
<dbReference type="SUPFAM" id="SSF161098">
    <property type="entry name" value="MetI-like"/>
    <property type="match status" value="1"/>
</dbReference>
<evidence type="ECO:0000313" key="9">
    <source>
        <dbReference type="EMBL" id="TWG87541.1"/>
    </source>
</evidence>
<dbReference type="PANTHER" id="PTHR43386">
    <property type="entry name" value="OLIGOPEPTIDE TRANSPORT SYSTEM PERMEASE PROTEIN APPC"/>
    <property type="match status" value="1"/>
</dbReference>